<proteinExistence type="predicted"/>
<dbReference type="Proteomes" id="UP000019678">
    <property type="component" value="Unassembled WGS sequence"/>
</dbReference>
<feature type="compositionally biased region" description="Gly residues" evidence="1">
    <location>
        <begin position="70"/>
        <end position="83"/>
    </location>
</feature>
<dbReference type="eggNOG" id="COG3485">
    <property type="taxonomic scope" value="Bacteria"/>
</dbReference>
<dbReference type="InterPro" id="IPR000627">
    <property type="entry name" value="Intradiol_dOase_C"/>
</dbReference>
<reference evidence="3 4" key="1">
    <citation type="submission" date="2013-05" db="EMBL/GenBank/DDBJ databases">
        <title>Genome assembly of Chondromyces apiculatus DSM 436.</title>
        <authorList>
            <person name="Sharma G."/>
            <person name="Khatri I."/>
            <person name="Kaur C."/>
            <person name="Mayilraj S."/>
            <person name="Subramanian S."/>
        </authorList>
    </citation>
    <scope>NUCLEOTIDE SEQUENCE [LARGE SCALE GENOMIC DNA]</scope>
    <source>
        <strain evidence="3 4">DSM 436</strain>
    </source>
</reference>
<dbReference type="Pfam" id="PF00775">
    <property type="entry name" value="Dioxygenase_C"/>
    <property type="match status" value="1"/>
</dbReference>
<dbReference type="PANTHER" id="PTHR34315:SF1">
    <property type="entry name" value="INTRADIOL RING-CLEAVAGE DIOXYGENASES DOMAIN-CONTAINING PROTEIN-RELATED"/>
    <property type="match status" value="1"/>
</dbReference>
<dbReference type="CDD" id="cd03457">
    <property type="entry name" value="intradiol_dioxygenase_like"/>
    <property type="match status" value="1"/>
</dbReference>
<dbReference type="InterPro" id="IPR015889">
    <property type="entry name" value="Intradiol_dOase_core"/>
</dbReference>
<dbReference type="PANTHER" id="PTHR34315">
    <property type="match status" value="1"/>
</dbReference>
<dbReference type="STRING" id="1192034.CAP_5093"/>
<accession>A0A017T3J4</accession>
<evidence type="ECO:0000256" key="1">
    <source>
        <dbReference type="SAM" id="MobiDB-lite"/>
    </source>
</evidence>
<sequence length="296" mass="30435">MCTAGSPPLLALAFIWLGEGGTMRHGDDHHHGLAGDLKTMAKLAGRRRILGFFAGATLLSVLGCEGEADGTGGEGGSGAGGSTSSGTSNGECSGIPEETAGPYPGDGTNGANALVLDGIVRSDIRSSIGGLSGTAEGIPLTVTLTVVDDGDGCASLAGYAVYLWHCDRDGNYSMYTVTDQNYLRGVQETDEEGKVTFTTIFPACYAGRMPHIHFEVYESLEAATSGHNAIATSQLALPTEVCGEVYETDGYAQSVQNLGQISFASDNVFSDGVDLQLAEVTGAVEDGYVATLTVAV</sequence>
<keyword evidence="3" id="KW-0223">Dioxygenase</keyword>
<keyword evidence="4" id="KW-1185">Reference proteome</keyword>
<keyword evidence="3" id="KW-0560">Oxidoreductase</keyword>
<dbReference type="SUPFAM" id="SSF49482">
    <property type="entry name" value="Aromatic compound dioxygenase"/>
    <property type="match status" value="1"/>
</dbReference>
<evidence type="ECO:0000259" key="2">
    <source>
        <dbReference type="Pfam" id="PF00775"/>
    </source>
</evidence>
<feature type="domain" description="Intradiol ring-cleavage dioxygenases" evidence="2">
    <location>
        <begin position="133"/>
        <end position="208"/>
    </location>
</feature>
<dbReference type="GO" id="GO:0008199">
    <property type="term" value="F:ferric iron binding"/>
    <property type="evidence" value="ECO:0007669"/>
    <property type="project" value="InterPro"/>
</dbReference>
<gene>
    <name evidence="3" type="ORF">CAP_5093</name>
</gene>
<feature type="region of interest" description="Disordered" evidence="1">
    <location>
        <begin position="70"/>
        <end position="106"/>
    </location>
</feature>
<feature type="compositionally biased region" description="Low complexity" evidence="1">
    <location>
        <begin position="84"/>
        <end position="94"/>
    </location>
</feature>
<evidence type="ECO:0000313" key="3">
    <source>
        <dbReference type="EMBL" id="EYF03829.1"/>
    </source>
</evidence>
<dbReference type="AlphaFoldDB" id="A0A017T3J4"/>
<dbReference type="EMBL" id="ASRX01000041">
    <property type="protein sequence ID" value="EYF03829.1"/>
    <property type="molecule type" value="Genomic_DNA"/>
</dbReference>
<protein>
    <submittedName>
        <fullName evidence="3">Intradiol ring-cleavage dioxygenase</fullName>
    </submittedName>
</protein>
<evidence type="ECO:0000313" key="4">
    <source>
        <dbReference type="Proteomes" id="UP000019678"/>
    </source>
</evidence>
<dbReference type="GO" id="GO:0016702">
    <property type="term" value="F:oxidoreductase activity, acting on single donors with incorporation of molecular oxygen, incorporation of two atoms of oxygen"/>
    <property type="evidence" value="ECO:0007669"/>
    <property type="project" value="InterPro"/>
</dbReference>
<dbReference type="Gene3D" id="2.60.130.10">
    <property type="entry name" value="Aromatic compound dioxygenase"/>
    <property type="match status" value="1"/>
</dbReference>
<comment type="caution">
    <text evidence="3">The sequence shown here is derived from an EMBL/GenBank/DDBJ whole genome shotgun (WGS) entry which is preliminary data.</text>
</comment>
<name>A0A017T3J4_9BACT</name>
<organism evidence="3 4">
    <name type="scientific">Chondromyces apiculatus DSM 436</name>
    <dbReference type="NCBI Taxonomy" id="1192034"/>
    <lineage>
        <taxon>Bacteria</taxon>
        <taxon>Pseudomonadati</taxon>
        <taxon>Myxococcota</taxon>
        <taxon>Polyangia</taxon>
        <taxon>Polyangiales</taxon>
        <taxon>Polyangiaceae</taxon>
        <taxon>Chondromyces</taxon>
    </lineage>
</organism>